<feature type="chain" id="PRO_5016935551" description="UrcA family protein" evidence="1">
    <location>
        <begin position="34"/>
        <end position="106"/>
    </location>
</feature>
<feature type="signal peptide" evidence="1">
    <location>
        <begin position="1"/>
        <end position="33"/>
    </location>
</feature>
<evidence type="ECO:0000313" key="2">
    <source>
        <dbReference type="EMBL" id="RFB04961.1"/>
    </source>
</evidence>
<evidence type="ECO:0000313" key="3">
    <source>
        <dbReference type="Proteomes" id="UP000264589"/>
    </source>
</evidence>
<dbReference type="RefSeq" id="WP_116391592.1">
    <property type="nucleotide sequence ID" value="NZ_QUQO01000001.1"/>
</dbReference>
<reference evidence="2 3" key="1">
    <citation type="submission" date="2018-08" db="EMBL/GenBank/DDBJ databases">
        <title>Parvularcula sp. SM1705, isolated from surface water of the South Sea China.</title>
        <authorList>
            <person name="Sun L."/>
        </authorList>
    </citation>
    <scope>NUCLEOTIDE SEQUENCE [LARGE SCALE GENOMIC DNA]</scope>
    <source>
        <strain evidence="2 3">SM1705</strain>
    </source>
</reference>
<dbReference type="InParanoid" id="A0A371RHN8"/>
<organism evidence="2 3">
    <name type="scientific">Parvularcula marina</name>
    <dbReference type="NCBI Taxonomy" id="2292771"/>
    <lineage>
        <taxon>Bacteria</taxon>
        <taxon>Pseudomonadati</taxon>
        <taxon>Pseudomonadota</taxon>
        <taxon>Alphaproteobacteria</taxon>
        <taxon>Parvularculales</taxon>
        <taxon>Parvularculaceae</taxon>
        <taxon>Parvularcula</taxon>
    </lineage>
</organism>
<accession>A0A371RHN8</accession>
<keyword evidence="3" id="KW-1185">Reference proteome</keyword>
<dbReference type="AlphaFoldDB" id="A0A371RHN8"/>
<dbReference type="Proteomes" id="UP000264589">
    <property type="component" value="Unassembled WGS sequence"/>
</dbReference>
<evidence type="ECO:0000256" key="1">
    <source>
        <dbReference type="SAM" id="SignalP"/>
    </source>
</evidence>
<dbReference type="EMBL" id="QUQO01000001">
    <property type="protein sequence ID" value="RFB04961.1"/>
    <property type="molecule type" value="Genomic_DNA"/>
</dbReference>
<keyword evidence="1" id="KW-0732">Signal</keyword>
<sequence length="106" mass="11814">MRNYVMTRTNFVIIALIAAFTICLALMASQAQAQESDEVEYEFSFALAEDESSTERQDRLADEVGDYCENLTSSTSGLYASECEEEITTAVNDQIEESAEARFASR</sequence>
<proteinExistence type="predicted"/>
<protein>
    <recommendedName>
        <fullName evidence="4">UrcA family protein</fullName>
    </recommendedName>
</protein>
<evidence type="ECO:0008006" key="4">
    <source>
        <dbReference type="Google" id="ProtNLM"/>
    </source>
</evidence>
<gene>
    <name evidence="2" type="ORF">DX908_06470</name>
</gene>
<name>A0A371RHN8_9PROT</name>
<comment type="caution">
    <text evidence="2">The sequence shown here is derived from an EMBL/GenBank/DDBJ whole genome shotgun (WGS) entry which is preliminary data.</text>
</comment>